<dbReference type="SUPFAM" id="SSF69572">
    <property type="entry name" value="Activating enzymes of the ubiquitin-like proteins"/>
    <property type="match status" value="1"/>
</dbReference>
<keyword evidence="3" id="KW-1185">Reference proteome</keyword>
<dbReference type="GO" id="GO:0061504">
    <property type="term" value="P:cyclic threonylcarbamoyladenosine biosynthetic process"/>
    <property type="evidence" value="ECO:0007669"/>
    <property type="project" value="TreeGrafter"/>
</dbReference>
<dbReference type="PANTHER" id="PTHR43267:SF1">
    <property type="entry name" value="TRNA THREONYLCARBAMOYLADENOSINE DEHYDRATASE"/>
    <property type="match status" value="1"/>
</dbReference>
<dbReference type="InterPro" id="IPR000594">
    <property type="entry name" value="ThiF_NAD_FAD-bd"/>
</dbReference>
<dbReference type="Pfam" id="PF00899">
    <property type="entry name" value="ThiF"/>
    <property type="match status" value="1"/>
</dbReference>
<reference evidence="2 3" key="1">
    <citation type="submission" date="2017-03" db="EMBL/GenBank/DDBJ databases">
        <title>Genome sequence of Geothermobacter sp. EPR-M, Deep-Sea Iron Reducer.</title>
        <authorList>
            <person name="Tully B."/>
            <person name="Savalia P."/>
            <person name="Abuyen K."/>
            <person name="Baughan C."/>
            <person name="Romero E."/>
            <person name="Ronkowski C."/>
            <person name="Torres B."/>
            <person name="Tremblay J."/>
            <person name="Trujillo A."/>
            <person name="Tyler M."/>
            <person name="Perez-Rodriguez I."/>
            <person name="Amend J."/>
        </authorList>
    </citation>
    <scope>NUCLEOTIDE SEQUENCE [LARGE SCALE GENOMIC DNA]</scope>
    <source>
        <strain evidence="2 3">EPR-M</strain>
    </source>
</reference>
<evidence type="ECO:0000259" key="1">
    <source>
        <dbReference type="Pfam" id="PF00899"/>
    </source>
</evidence>
<evidence type="ECO:0000313" key="2">
    <source>
        <dbReference type="EMBL" id="ORJ60453.1"/>
    </source>
</evidence>
<comment type="caution">
    <text evidence="2">The sequence shown here is derived from an EMBL/GenBank/DDBJ whole genome shotgun (WGS) entry which is preliminary data.</text>
</comment>
<dbReference type="Gene3D" id="3.40.50.720">
    <property type="entry name" value="NAD(P)-binding Rossmann-like Domain"/>
    <property type="match status" value="1"/>
</dbReference>
<dbReference type="RefSeq" id="WP_085010208.1">
    <property type="nucleotide sequence ID" value="NZ_NAAD01000008.1"/>
</dbReference>
<dbReference type="OrthoDB" id="9804286at2"/>
<sequence length="272" mass="29849">MDALQTFLHERATDGLVSWHDQQQAGEQFNRPVAEVEETILQAGLLPARYQRNQQMISTEQQLLLFRSTVAVIGAGGLGGYILEQLARLGVGRIISIDDDIFEENNLNRQLLSSPKNLGRVKVEVAAERIAEVNPAVTLTPIRALLGRDNGAELLSGVDCVVDAVDNVPARLELEELCESLQLPLVHGAIAGWYGHVATILPGEGTLKKIYRHWQGGKGVEAQLGNPSFTPALAASFQVGEVCKLLLEQGRPLRNRQLVFNLLDMEIDEITF</sequence>
<dbReference type="InterPro" id="IPR035985">
    <property type="entry name" value="Ubiquitin-activating_enz"/>
</dbReference>
<evidence type="ECO:0000313" key="3">
    <source>
        <dbReference type="Proteomes" id="UP000193136"/>
    </source>
</evidence>
<organism evidence="2 3">
    <name type="scientific">Geothermobacter hydrogeniphilus</name>
    <dbReference type="NCBI Taxonomy" id="1969733"/>
    <lineage>
        <taxon>Bacteria</taxon>
        <taxon>Pseudomonadati</taxon>
        <taxon>Thermodesulfobacteriota</taxon>
        <taxon>Desulfuromonadia</taxon>
        <taxon>Desulfuromonadales</taxon>
        <taxon>Geothermobacteraceae</taxon>
        <taxon>Geothermobacter</taxon>
    </lineage>
</organism>
<dbReference type="PANTHER" id="PTHR43267">
    <property type="entry name" value="TRNA THREONYLCARBAMOYLADENOSINE DEHYDRATASE"/>
    <property type="match status" value="1"/>
</dbReference>
<dbReference type="GO" id="GO:0061503">
    <property type="term" value="F:tRNA threonylcarbamoyladenosine dehydratase"/>
    <property type="evidence" value="ECO:0007669"/>
    <property type="project" value="TreeGrafter"/>
</dbReference>
<dbReference type="Proteomes" id="UP000193136">
    <property type="component" value="Unassembled WGS sequence"/>
</dbReference>
<protein>
    <submittedName>
        <fullName evidence="2">Thiamine biosynthesis protein ThiF</fullName>
    </submittedName>
</protein>
<dbReference type="CDD" id="cd00757">
    <property type="entry name" value="ThiF_MoeB_HesA_family"/>
    <property type="match status" value="1"/>
</dbReference>
<dbReference type="STRING" id="1969733.B5V00_07760"/>
<dbReference type="InterPro" id="IPR045886">
    <property type="entry name" value="ThiF/MoeB/HesA"/>
</dbReference>
<dbReference type="GO" id="GO:0008641">
    <property type="term" value="F:ubiquitin-like modifier activating enzyme activity"/>
    <property type="evidence" value="ECO:0007669"/>
    <property type="project" value="InterPro"/>
</dbReference>
<dbReference type="AlphaFoldDB" id="A0A1X0Y5M7"/>
<name>A0A1X0Y5M7_9BACT</name>
<feature type="domain" description="THIF-type NAD/FAD binding fold" evidence="1">
    <location>
        <begin position="50"/>
        <end position="270"/>
    </location>
</feature>
<proteinExistence type="predicted"/>
<dbReference type="EMBL" id="NAAD01000008">
    <property type="protein sequence ID" value="ORJ60453.1"/>
    <property type="molecule type" value="Genomic_DNA"/>
</dbReference>
<gene>
    <name evidence="2" type="ORF">B5V00_07760</name>
</gene>
<accession>A0A1X0Y5M7</accession>